<evidence type="ECO:0000313" key="3">
    <source>
        <dbReference type="EMBL" id="KAH0451164.1"/>
    </source>
</evidence>
<organism evidence="3 4">
    <name type="scientific">Dendrobium chrysotoxum</name>
    <name type="common">Orchid</name>
    <dbReference type="NCBI Taxonomy" id="161865"/>
    <lineage>
        <taxon>Eukaryota</taxon>
        <taxon>Viridiplantae</taxon>
        <taxon>Streptophyta</taxon>
        <taxon>Embryophyta</taxon>
        <taxon>Tracheophyta</taxon>
        <taxon>Spermatophyta</taxon>
        <taxon>Magnoliopsida</taxon>
        <taxon>Liliopsida</taxon>
        <taxon>Asparagales</taxon>
        <taxon>Orchidaceae</taxon>
        <taxon>Epidendroideae</taxon>
        <taxon>Malaxideae</taxon>
        <taxon>Dendrobiinae</taxon>
        <taxon>Dendrobium</taxon>
    </lineage>
</organism>
<accession>A0AAV7G598</accession>
<reference evidence="3 4" key="1">
    <citation type="journal article" date="2021" name="Hortic Res">
        <title>Chromosome-scale assembly of the Dendrobium chrysotoxum genome enhances the understanding of orchid evolution.</title>
        <authorList>
            <person name="Zhang Y."/>
            <person name="Zhang G.Q."/>
            <person name="Zhang D."/>
            <person name="Liu X.D."/>
            <person name="Xu X.Y."/>
            <person name="Sun W.H."/>
            <person name="Yu X."/>
            <person name="Zhu X."/>
            <person name="Wang Z.W."/>
            <person name="Zhao X."/>
            <person name="Zhong W.Y."/>
            <person name="Chen H."/>
            <person name="Yin W.L."/>
            <person name="Huang T."/>
            <person name="Niu S.C."/>
            <person name="Liu Z.J."/>
        </authorList>
    </citation>
    <scope>NUCLEOTIDE SEQUENCE [LARGE SCALE GENOMIC DNA]</scope>
    <source>
        <strain evidence="3">Lindl</strain>
    </source>
</reference>
<protein>
    <recommendedName>
        <fullName evidence="2">GCK domain-containing protein</fullName>
    </recommendedName>
</protein>
<feature type="region of interest" description="Disordered" evidence="1">
    <location>
        <begin position="1"/>
        <end position="57"/>
    </location>
</feature>
<sequence length="148" mass="16401">MDPASSSVGFPLSGNPQSPQNPPPLHPPSGGITYSESPQSTVSSLTSNPSSSSEPYCNGPPTFVVSAKDWNVEMTKLFHDDNFKYYMCGGECGQAYMDWFVCMHDVFDHHNGNWDYCSSFAGDLRDCVFANLGYYKPLLTYFSDRARP</sequence>
<dbReference type="Pfam" id="PF07802">
    <property type="entry name" value="GCK"/>
    <property type="match status" value="1"/>
</dbReference>
<feature type="domain" description="GCK" evidence="2">
    <location>
        <begin position="81"/>
        <end position="141"/>
    </location>
</feature>
<proteinExistence type="predicted"/>
<comment type="caution">
    <text evidence="3">The sequence shown here is derived from an EMBL/GenBank/DDBJ whole genome shotgun (WGS) entry which is preliminary data.</text>
</comment>
<feature type="compositionally biased region" description="Low complexity" evidence="1">
    <location>
        <begin position="40"/>
        <end position="53"/>
    </location>
</feature>
<name>A0AAV7G598_DENCH</name>
<dbReference type="EMBL" id="JAGFBR010000017">
    <property type="protein sequence ID" value="KAH0451164.1"/>
    <property type="molecule type" value="Genomic_DNA"/>
</dbReference>
<gene>
    <name evidence="3" type="ORF">IEQ34_018463</name>
</gene>
<evidence type="ECO:0000256" key="1">
    <source>
        <dbReference type="SAM" id="MobiDB-lite"/>
    </source>
</evidence>
<dbReference type="Proteomes" id="UP000775213">
    <property type="component" value="Unassembled WGS sequence"/>
</dbReference>
<dbReference type="AlphaFoldDB" id="A0AAV7G598"/>
<evidence type="ECO:0000259" key="2">
    <source>
        <dbReference type="Pfam" id="PF07802"/>
    </source>
</evidence>
<evidence type="ECO:0000313" key="4">
    <source>
        <dbReference type="Proteomes" id="UP000775213"/>
    </source>
</evidence>
<dbReference type="InterPro" id="IPR012891">
    <property type="entry name" value="GCK_dom"/>
</dbReference>
<keyword evidence="4" id="KW-1185">Reference proteome</keyword>